<gene>
    <name evidence="3" type="ORF">K7B10_16150</name>
</gene>
<feature type="transmembrane region" description="Helical" evidence="2">
    <location>
        <begin position="49"/>
        <end position="67"/>
    </location>
</feature>
<proteinExistence type="predicted"/>
<evidence type="ECO:0000313" key="4">
    <source>
        <dbReference type="Proteomes" id="UP001520654"/>
    </source>
</evidence>
<keyword evidence="2" id="KW-1133">Transmembrane helix</keyword>
<feature type="compositionally biased region" description="Polar residues" evidence="1">
    <location>
        <begin position="1"/>
        <end position="15"/>
    </location>
</feature>
<feature type="region of interest" description="Disordered" evidence="1">
    <location>
        <begin position="1"/>
        <end position="28"/>
    </location>
</feature>
<dbReference type="Proteomes" id="UP001520654">
    <property type="component" value="Unassembled WGS sequence"/>
</dbReference>
<sequence length="71" mass="7675">MPVSPNPSGSKSTFEPESGPGSATRPRRPYFELRVGDFEMSLGRRPARLIGWLGSALVSAGGVWLGVNWPF</sequence>
<protein>
    <submittedName>
        <fullName evidence="3">Uncharacterized protein</fullName>
    </submittedName>
</protein>
<keyword evidence="4" id="KW-1185">Reference proteome</keyword>
<organism evidence="3 4">
    <name type="scientific">Streptomyces flavotricini</name>
    <dbReference type="NCBI Taxonomy" id="66888"/>
    <lineage>
        <taxon>Bacteria</taxon>
        <taxon>Bacillati</taxon>
        <taxon>Actinomycetota</taxon>
        <taxon>Actinomycetes</taxon>
        <taxon>Kitasatosporales</taxon>
        <taxon>Streptomycetaceae</taxon>
        <taxon>Streptomyces</taxon>
    </lineage>
</organism>
<name>A0ABS8E6X1_9ACTN</name>
<reference evidence="3 4" key="1">
    <citation type="submission" date="2021-08" db="EMBL/GenBank/DDBJ databases">
        <title>Genomic Architecture of Streptomyces flavotricini NGL1 and Streptomyces erythrochromogenes HMS4 With Differential Plant Beneficial attributes and laccase production capabilities.</title>
        <authorList>
            <person name="Salwan R."/>
            <person name="Kaur R."/>
            <person name="Sharma V."/>
        </authorList>
    </citation>
    <scope>NUCLEOTIDE SEQUENCE [LARGE SCALE GENOMIC DNA]</scope>
    <source>
        <strain evidence="3 4">NGL1</strain>
    </source>
</reference>
<comment type="caution">
    <text evidence="3">The sequence shown here is derived from an EMBL/GenBank/DDBJ whole genome shotgun (WGS) entry which is preliminary data.</text>
</comment>
<keyword evidence="2" id="KW-0812">Transmembrane</keyword>
<evidence type="ECO:0000256" key="2">
    <source>
        <dbReference type="SAM" id="Phobius"/>
    </source>
</evidence>
<dbReference type="RefSeq" id="WP_229336740.1">
    <property type="nucleotide sequence ID" value="NZ_JAINUL010000001.1"/>
</dbReference>
<evidence type="ECO:0000313" key="3">
    <source>
        <dbReference type="EMBL" id="MCC0096292.1"/>
    </source>
</evidence>
<accession>A0ABS8E6X1</accession>
<keyword evidence="2" id="KW-0472">Membrane</keyword>
<dbReference type="EMBL" id="JAINUL010000001">
    <property type="protein sequence ID" value="MCC0096292.1"/>
    <property type="molecule type" value="Genomic_DNA"/>
</dbReference>
<evidence type="ECO:0000256" key="1">
    <source>
        <dbReference type="SAM" id="MobiDB-lite"/>
    </source>
</evidence>